<dbReference type="InterPro" id="IPR036249">
    <property type="entry name" value="Thioredoxin-like_sf"/>
</dbReference>
<dbReference type="InterPro" id="IPR000889">
    <property type="entry name" value="Glutathione_peroxidase"/>
</dbReference>
<dbReference type="PROSITE" id="PS51355">
    <property type="entry name" value="GLUTATHIONE_PEROXID_3"/>
    <property type="match status" value="1"/>
</dbReference>
<keyword evidence="2" id="KW-0575">Peroxidase</keyword>
<dbReference type="GO" id="GO:0034599">
    <property type="term" value="P:cellular response to oxidative stress"/>
    <property type="evidence" value="ECO:0007669"/>
    <property type="project" value="TreeGrafter"/>
</dbReference>
<dbReference type="AlphaFoldDB" id="M6REA6"/>
<evidence type="ECO:0000256" key="1">
    <source>
        <dbReference type="ARBA" id="ARBA00006926"/>
    </source>
</evidence>
<name>M6REA6_LEPIR</name>
<organism evidence="4 5">
    <name type="scientific">Leptospira interrogans serovar Icterohaemorrhagiae str. Verdun HP</name>
    <dbReference type="NCBI Taxonomy" id="1049910"/>
    <lineage>
        <taxon>Bacteria</taxon>
        <taxon>Pseudomonadati</taxon>
        <taxon>Spirochaetota</taxon>
        <taxon>Spirochaetia</taxon>
        <taxon>Leptospirales</taxon>
        <taxon>Leptospiraceae</taxon>
        <taxon>Leptospira</taxon>
    </lineage>
</organism>
<evidence type="ECO:0008006" key="6">
    <source>
        <dbReference type="Google" id="ProtNLM"/>
    </source>
</evidence>
<gene>
    <name evidence="4" type="ORF">LEP1GSC116_1180</name>
</gene>
<proteinExistence type="inferred from homology"/>
<evidence type="ECO:0000256" key="3">
    <source>
        <dbReference type="ARBA" id="ARBA00023002"/>
    </source>
</evidence>
<dbReference type="Proteomes" id="UP000012092">
    <property type="component" value="Unassembled WGS sequence"/>
</dbReference>
<dbReference type="GO" id="GO:0004601">
    <property type="term" value="F:peroxidase activity"/>
    <property type="evidence" value="ECO:0007669"/>
    <property type="project" value="UniProtKB-KW"/>
</dbReference>
<evidence type="ECO:0000256" key="2">
    <source>
        <dbReference type="ARBA" id="ARBA00022559"/>
    </source>
</evidence>
<accession>M6REA6</accession>
<dbReference type="Gene3D" id="3.40.30.10">
    <property type="entry name" value="Glutaredoxin"/>
    <property type="match status" value="1"/>
</dbReference>
<comment type="similarity">
    <text evidence="1">Belongs to the glutathione peroxidase family.</text>
</comment>
<evidence type="ECO:0000313" key="4">
    <source>
        <dbReference type="EMBL" id="EMO05925.1"/>
    </source>
</evidence>
<protein>
    <recommendedName>
        <fullName evidence="6">Glutathione peroxidase domain protein</fullName>
    </recommendedName>
</protein>
<dbReference type="SUPFAM" id="SSF52833">
    <property type="entry name" value="Thioredoxin-like"/>
    <property type="match status" value="1"/>
</dbReference>
<dbReference type="PANTHER" id="PTHR11592:SF78">
    <property type="entry name" value="GLUTATHIONE PEROXIDASE"/>
    <property type="match status" value="1"/>
</dbReference>
<dbReference type="EMBL" id="AHNZ02000355">
    <property type="protein sequence ID" value="EMO05925.1"/>
    <property type="molecule type" value="Genomic_DNA"/>
</dbReference>
<sequence length="51" mass="6001">MRNKASGFFGNSIKWNFTKFLVDKQGNVIKRYSPITTPENIEKEIQNLLKR</sequence>
<dbReference type="PANTHER" id="PTHR11592">
    <property type="entry name" value="GLUTATHIONE PEROXIDASE"/>
    <property type="match status" value="1"/>
</dbReference>
<keyword evidence="3" id="KW-0560">Oxidoreductase</keyword>
<comment type="caution">
    <text evidence="4">The sequence shown here is derived from an EMBL/GenBank/DDBJ whole genome shotgun (WGS) entry which is preliminary data.</text>
</comment>
<evidence type="ECO:0000313" key="5">
    <source>
        <dbReference type="Proteomes" id="UP000012092"/>
    </source>
</evidence>
<reference evidence="4 5" key="1">
    <citation type="submission" date="2013-01" db="EMBL/GenBank/DDBJ databases">
        <authorList>
            <person name="Harkins D.M."/>
            <person name="Durkin A.S."/>
            <person name="Brinkac L.M."/>
            <person name="Haft D.H."/>
            <person name="Selengut J.D."/>
            <person name="Sanka R."/>
            <person name="DePew J."/>
            <person name="Purushe J."/>
            <person name="Picardeau M."/>
            <person name="Werts C."/>
            <person name="Goarant C."/>
            <person name="Vinetz J.M."/>
            <person name="Sutton G.G."/>
            <person name="Nierman W.C."/>
            <person name="Fouts D.E."/>
        </authorList>
    </citation>
    <scope>NUCLEOTIDE SEQUENCE [LARGE SCALE GENOMIC DNA]</scope>
    <source>
        <strain evidence="4 5">Verdun HP</strain>
    </source>
</reference>